<evidence type="ECO:0000313" key="1">
    <source>
        <dbReference type="EMBL" id="CAG8670687.1"/>
    </source>
</evidence>
<organism evidence="1 2">
    <name type="scientific">Paraglomus occultum</name>
    <dbReference type="NCBI Taxonomy" id="144539"/>
    <lineage>
        <taxon>Eukaryota</taxon>
        <taxon>Fungi</taxon>
        <taxon>Fungi incertae sedis</taxon>
        <taxon>Mucoromycota</taxon>
        <taxon>Glomeromycotina</taxon>
        <taxon>Glomeromycetes</taxon>
        <taxon>Paraglomerales</taxon>
        <taxon>Paraglomeraceae</taxon>
        <taxon>Paraglomus</taxon>
    </lineage>
</organism>
<dbReference type="Proteomes" id="UP000789572">
    <property type="component" value="Unassembled WGS sequence"/>
</dbReference>
<proteinExistence type="predicted"/>
<dbReference type="AlphaFoldDB" id="A0A9N9EDR2"/>
<evidence type="ECO:0000313" key="2">
    <source>
        <dbReference type="Proteomes" id="UP000789572"/>
    </source>
</evidence>
<sequence length="79" mass="9245">RSQSSEKETNYATMKRLRPKDPKIEALQELTNFILTLTVKVYGFFQHSRSLAENRILQKIIRCAESFDGYLLPYHTTHA</sequence>
<keyword evidence="2" id="KW-1185">Reference proteome</keyword>
<reference evidence="1" key="1">
    <citation type="submission" date="2021-06" db="EMBL/GenBank/DDBJ databases">
        <authorList>
            <person name="Kallberg Y."/>
            <person name="Tangrot J."/>
            <person name="Rosling A."/>
        </authorList>
    </citation>
    <scope>NUCLEOTIDE SEQUENCE</scope>
    <source>
        <strain evidence="1">IA702</strain>
    </source>
</reference>
<dbReference type="EMBL" id="CAJVPJ010006722">
    <property type="protein sequence ID" value="CAG8670687.1"/>
    <property type="molecule type" value="Genomic_DNA"/>
</dbReference>
<protein>
    <submittedName>
        <fullName evidence="1">3606_t:CDS:1</fullName>
    </submittedName>
</protein>
<feature type="non-terminal residue" evidence="1">
    <location>
        <position position="1"/>
    </location>
</feature>
<gene>
    <name evidence="1" type="ORF">POCULU_LOCUS10952</name>
</gene>
<dbReference type="OrthoDB" id="2444511at2759"/>
<comment type="caution">
    <text evidence="1">The sequence shown here is derived from an EMBL/GenBank/DDBJ whole genome shotgun (WGS) entry which is preliminary data.</text>
</comment>
<name>A0A9N9EDR2_9GLOM</name>
<accession>A0A9N9EDR2</accession>
<feature type="non-terminal residue" evidence="1">
    <location>
        <position position="79"/>
    </location>
</feature>